<gene>
    <name evidence="1" type="ORF">COV24_02215</name>
</gene>
<dbReference type="EMBL" id="PCXU01000019">
    <property type="protein sequence ID" value="PIR43540.1"/>
    <property type="molecule type" value="Genomic_DNA"/>
</dbReference>
<dbReference type="Proteomes" id="UP000230214">
    <property type="component" value="Unassembled WGS sequence"/>
</dbReference>
<name>A0A2H0RAQ8_UNCKA</name>
<organism evidence="1 2">
    <name type="scientific">candidate division WWE3 bacterium CG10_big_fil_rev_8_21_14_0_10_32_10</name>
    <dbReference type="NCBI Taxonomy" id="1975090"/>
    <lineage>
        <taxon>Bacteria</taxon>
        <taxon>Katanobacteria</taxon>
    </lineage>
</organism>
<accession>A0A2H0RAQ8</accession>
<protein>
    <submittedName>
        <fullName evidence="1">Uncharacterized protein</fullName>
    </submittedName>
</protein>
<proteinExistence type="predicted"/>
<evidence type="ECO:0000313" key="2">
    <source>
        <dbReference type="Proteomes" id="UP000230214"/>
    </source>
</evidence>
<sequence>MRLNPETARIRFKLIQLGWITPSEYISGLLSSVAKKCGNDNIKQAIELIKNDGYYVKELNDITAKITILYLSNVCSNKSKFNVVSKNNREYLDNILKDILSNE</sequence>
<evidence type="ECO:0000313" key="1">
    <source>
        <dbReference type="EMBL" id="PIR43540.1"/>
    </source>
</evidence>
<comment type="caution">
    <text evidence="1">The sequence shown here is derived from an EMBL/GenBank/DDBJ whole genome shotgun (WGS) entry which is preliminary data.</text>
</comment>
<reference evidence="1 2" key="1">
    <citation type="submission" date="2017-09" db="EMBL/GenBank/DDBJ databases">
        <title>Depth-based differentiation of microbial function through sediment-hosted aquifers and enrichment of novel symbionts in the deep terrestrial subsurface.</title>
        <authorList>
            <person name="Probst A.J."/>
            <person name="Ladd B."/>
            <person name="Jarett J.K."/>
            <person name="Geller-Mcgrath D.E."/>
            <person name="Sieber C.M."/>
            <person name="Emerson J.B."/>
            <person name="Anantharaman K."/>
            <person name="Thomas B.C."/>
            <person name="Malmstrom R."/>
            <person name="Stieglmeier M."/>
            <person name="Klingl A."/>
            <person name="Woyke T."/>
            <person name="Ryan C.M."/>
            <person name="Banfield J.F."/>
        </authorList>
    </citation>
    <scope>NUCLEOTIDE SEQUENCE [LARGE SCALE GENOMIC DNA]</scope>
    <source>
        <strain evidence="1">CG10_big_fil_rev_8_21_14_0_10_32_10</strain>
    </source>
</reference>
<dbReference type="AlphaFoldDB" id="A0A2H0RAQ8"/>